<reference evidence="3 4" key="1">
    <citation type="submission" date="2018-06" db="EMBL/GenBank/DDBJ databases">
        <title>Sphaerisporangium craniellae sp. nov., isolated from a marine sponge in the South China Sea.</title>
        <authorList>
            <person name="Li L."/>
        </authorList>
    </citation>
    <scope>NUCLEOTIDE SEQUENCE [LARGE SCALE GENOMIC DNA]</scope>
    <source>
        <strain evidence="3 4">CCTCC AA 208026</strain>
    </source>
</reference>
<evidence type="ECO:0000313" key="3">
    <source>
        <dbReference type="EMBL" id="RCG30328.1"/>
    </source>
</evidence>
<evidence type="ECO:0008006" key="5">
    <source>
        <dbReference type="Google" id="ProtNLM"/>
    </source>
</evidence>
<organism evidence="3 4">
    <name type="scientific">Sphaerisporangium album</name>
    <dbReference type="NCBI Taxonomy" id="509200"/>
    <lineage>
        <taxon>Bacteria</taxon>
        <taxon>Bacillati</taxon>
        <taxon>Actinomycetota</taxon>
        <taxon>Actinomycetes</taxon>
        <taxon>Streptosporangiales</taxon>
        <taxon>Streptosporangiaceae</taxon>
        <taxon>Sphaerisporangium</taxon>
    </lineage>
</organism>
<accession>A0A367FIW4</accession>
<proteinExistence type="predicted"/>
<evidence type="ECO:0000256" key="2">
    <source>
        <dbReference type="SAM" id="SignalP"/>
    </source>
</evidence>
<feature type="compositionally biased region" description="Polar residues" evidence="1">
    <location>
        <begin position="38"/>
        <end position="48"/>
    </location>
</feature>
<keyword evidence="4" id="KW-1185">Reference proteome</keyword>
<feature type="signal peptide" evidence="2">
    <location>
        <begin position="1"/>
        <end position="30"/>
    </location>
</feature>
<comment type="caution">
    <text evidence="3">The sequence shown here is derived from an EMBL/GenBank/DDBJ whole genome shotgun (WGS) entry which is preliminary data.</text>
</comment>
<protein>
    <recommendedName>
        <fullName evidence="5">DUF11 domain-containing protein</fullName>
    </recommendedName>
</protein>
<evidence type="ECO:0000313" key="4">
    <source>
        <dbReference type="Proteomes" id="UP000253094"/>
    </source>
</evidence>
<name>A0A367FIW4_9ACTN</name>
<gene>
    <name evidence="3" type="ORF">DQ384_16470</name>
</gene>
<sequence length="208" mass="22069">MRHPIAKIATAAVAVPMTGALLLAATPASAAPVGPATRASSVTTTSPLTAVSTGTATTTTKAADDDAYSTFSVQVTGPKKAKPGGEITYRIKGLNKGPWTADDYYFGGTLPKGIRGTVYFDGPKGTKCGFFPDGFWCWPPYVLEKGEDSWLTITVRLKKGTKGTVAAKLGVNSWDWPTGSENLSREELKKIGIKSWYFTKSVKTKIVG</sequence>
<dbReference type="Proteomes" id="UP000253094">
    <property type="component" value="Unassembled WGS sequence"/>
</dbReference>
<dbReference type="EMBL" id="QOIL01000008">
    <property type="protein sequence ID" value="RCG30328.1"/>
    <property type="molecule type" value="Genomic_DNA"/>
</dbReference>
<feature type="chain" id="PRO_5016594708" description="DUF11 domain-containing protein" evidence="2">
    <location>
        <begin position="31"/>
        <end position="208"/>
    </location>
</feature>
<evidence type="ECO:0000256" key="1">
    <source>
        <dbReference type="SAM" id="MobiDB-lite"/>
    </source>
</evidence>
<keyword evidence="2" id="KW-0732">Signal</keyword>
<feature type="region of interest" description="Disordered" evidence="1">
    <location>
        <begin position="33"/>
        <end position="54"/>
    </location>
</feature>
<dbReference type="AlphaFoldDB" id="A0A367FIW4"/>